<feature type="domain" description="DHFR" evidence="7">
    <location>
        <begin position="1"/>
        <end position="162"/>
    </location>
</feature>
<dbReference type="InterPro" id="IPR001796">
    <property type="entry name" value="DHFR_dom"/>
</dbReference>
<dbReference type="Gene3D" id="3.40.430.10">
    <property type="entry name" value="Dihydrofolate Reductase, subunit A"/>
    <property type="match status" value="1"/>
</dbReference>
<dbReference type="SUPFAM" id="SSF53597">
    <property type="entry name" value="Dihydrofolate reductase-like"/>
    <property type="match status" value="1"/>
</dbReference>
<protein>
    <recommendedName>
        <fullName evidence="3">dihydrofolate reductase</fullName>
        <ecNumber evidence="3">1.5.1.3</ecNumber>
    </recommendedName>
</protein>
<evidence type="ECO:0000256" key="6">
    <source>
        <dbReference type="ARBA" id="ARBA00023002"/>
    </source>
</evidence>
<accession>A0ABS9M6H6</accession>
<dbReference type="Pfam" id="PF00186">
    <property type="entry name" value="DHFR_1"/>
    <property type="match status" value="1"/>
</dbReference>
<dbReference type="PANTHER" id="PTHR48069">
    <property type="entry name" value="DIHYDROFOLATE REDUCTASE"/>
    <property type="match status" value="1"/>
</dbReference>
<dbReference type="InterPro" id="IPR024072">
    <property type="entry name" value="DHFR-like_dom_sf"/>
</dbReference>
<reference evidence="8 9" key="1">
    <citation type="submission" date="2022-01" db="EMBL/GenBank/DDBJ databases">
        <title>Collection of gut derived symbiotic bacterial strains cultured from healthy donors.</title>
        <authorList>
            <person name="Lin H."/>
            <person name="Kohout C."/>
            <person name="Waligurski E."/>
            <person name="Pamer E.G."/>
        </authorList>
    </citation>
    <scope>NUCLEOTIDE SEQUENCE [LARGE SCALE GENOMIC DNA]</scope>
    <source>
        <strain evidence="8 9">DFI.3.7</strain>
    </source>
</reference>
<dbReference type="PRINTS" id="PR00070">
    <property type="entry name" value="DHFR"/>
</dbReference>
<evidence type="ECO:0000313" key="8">
    <source>
        <dbReference type="EMBL" id="MCG4526399.1"/>
    </source>
</evidence>
<sequence>MNAIVAVDRNWAIGRDNRLLFSIPTDMRRFQKLTIGGTVIMGRKTLDSLPGGRPLSNRRNIILTRDPAFTRDGVEAANNIETVLHMTAEADPENVWVIGGASVYAAMLGQCRKVFLTRVFADAEGADAFFPNMDEDPAWEMLSVSQPVFENGLSFQFATYGRAPILF</sequence>
<evidence type="ECO:0000256" key="2">
    <source>
        <dbReference type="ARBA" id="ARBA00009539"/>
    </source>
</evidence>
<dbReference type="RefSeq" id="WP_238073419.1">
    <property type="nucleotide sequence ID" value="NZ_JAKNJB010000006.1"/>
</dbReference>
<evidence type="ECO:0000256" key="1">
    <source>
        <dbReference type="ARBA" id="ARBA00004903"/>
    </source>
</evidence>
<evidence type="ECO:0000313" key="9">
    <source>
        <dbReference type="Proteomes" id="UP001200313"/>
    </source>
</evidence>
<keyword evidence="9" id="KW-1185">Reference proteome</keyword>
<dbReference type="PROSITE" id="PS51330">
    <property type="entry name" value="DHFR_2"/>
    <property type="match status" value="1"/>
</dbReference>
<name>A0ABS9M6H6_9FIRM</name>
<dbReference type="EC" id="1.5.1.3" evidence="3"/>
<keyword evidence="5" id="KW-0521">NADP</keyword>
<dbReference type="EMBL" id="JAKNJB010000006">
    <property type="protein sequence ID" value="MCG4526399.1"/>
    <property type="molecule type" value="Genomic_DNA"/>
</dbReference>
<dbReference type="Proteomes" id="UP001200313">
    <property type="component" value="Unassembled WGS sequence"/>
</dbReference>
<keyword evidence="4" id="KW-0554">One-carbon metabolism</keyword>
<dbReference type="InterPro" id="IPR012259">
    <property type="entry name" value="DHFR"/>
</dbReference>
<gene>
    <name evidence="8" type="ORF">L0P79_04825</name>
</gene>
<proteinExistence type="inferred from homology"/>
<organism evidence="8 9">
    <name type="scientific">Intestinimonas massiliensis</name>
    <name type="common">ex Afouda et al. 2020</name>
    <dbReference type="NCBI Taxonomy" id="1673721"/>
    <lineage>
        <taxon>Bacteria</taxon>
        <taxon>Bacillati</taxon>
        <taxon>Bacillota</taxon>
        <taxon>Clostridia</taxon>
        <taxon>Eubacteriales</taxon>
        <taxon>Intestinimonas</taxon>
    </lineage>
</organism>
<dbReference type="CDD" id="cd00209">
    <property type="entry name" value="DHFR"/>
    <property type="match status" value="1"/>
</dbReference>
<comment type="similarity">
    <text evidence="2">Belongs to the dihydrofolate reductase family.</text>
</comment>
<keyword evidence="6" id="KW-0560">Oxidoreductase</keyword>
<evidence type="ECO:0000256" key="4">
    <source>
        <dbReference type="ARBA" id="ARBA00022563"/>
    </source>
</evidence>
<evidence type="ECO:0000259" key="7">
    <source>
        <dbReference type="PROSITE" id="PS51330"/>
    </source>
</evidence>
<evidence type="ECO:0000256" key="5">
    <source>
        <dbReference type="ARBA" id="ARBA00022857"/>
    </source>
</evidence>
<dbReference type="PANTHER" id="PTHR48069:SF3">
    <property type="entry name" value="DIHYDROFOLATE REDUCTASE"/>
    <property type="match status" value="1"/>
</dbReference>
<comment type="caution">
    <text evidence="8">The sequence shown here is derived from an EMBL/GenBank/DDBJ whole genome shotgun (WGS) entry which is preliminary data.</text>
</comment>
<evidence type="ECO:0000256" key="3">
    <source>
        <dbReference type="ARBA" id="ARBA00012856"/>
    </source>
</evidence>
<comment type="pathway">
    <text evidence="1">Cofactor biosynthesis; tetrahydrofolate biosynthesis; 5,6,7,8-tetrahydrofolate from 7,8-dihydrofolate: step 1/1.</text>
</comment>